<keyword evidence="3 5" id="KW-0732">Signal</keyword>
<feature type="chain" id="PRO_5006038176" evidence="5">
    <location>
        <begin position="21"/>
        <end position="176"/>
    </location>
</feature>
<dbReference type="InterPro" id="IPR036937">
    <property type="entry name" value="Adhesion_dom_fimbrial_sf"/>
</dbReference>
<dbReference type="PANTHER" id="PTHR33420:SF3">
    <property type="entry name" value="FIMBRIAL SUBUNIT ELFA"/>
    <property type="match status" value="1"/>
</dbReference>
<organism evidence="7">
    <name type="scientific">Pectobacterium carotovorum</name>
    <name type="common">Erwinia carotovora</name>
    <dbReference type="NCBI Taxonomy" id="554"/>
    <lineage>
        <taxon>Bacteria</taxon>
        <taxon>Pseudomonadati</taxon>
        <taxon>Pseudomonadota</taxon>
        <taxon>Gammaproteobacteria</taxon>
        <taxon>Enterobacterales</taxon>
        <taxon>Pectobacteriaceae</taxon>
        <taxon>Pectobacterium</taxon>
    </lineage>
</organism>
<protein>
    <submittedName>
        <fullName evidence="7">PAP fimbrial minor pilin protein</fullName>
    </submittedName>
</protein>
<dbReference type="InterPro" id="IPR050263">
    <property type="entry name" value="Bact_Fimbrial_Adh_Pro"/>
</dbReference>
<feature type="domain" description="Fimbrial-type adhesion" evidence="6">
    <location>
        <begin position="33"/>
        <end position="165"/>
    </location>
</feature>
<dbReference type="InterPro" id="IPR008966">
    <property type="entry name" value="Adhesion_dom_sf"/>
</dbReference>
<evidence type="ECO:0000256" key="5">
    <source>
        <dbReference type="SAM" id="SignalP"/>
    </source>
</evidence>
<evidence type="ECO:0000256" key="3">
    <source>
        <dbReference type="ARBA" id="ARBA00022729"/>
    </source>
</evidence>
<keyword evidence="7" id="KW-0614">Plasmid</keyword>
<dbReference type="EMBL" id="KT351734">
    <property type="protein sequence ID" value="ALG88717.1"/>
    <property type="molecule type" value="Genomic_DNA"/>
</dbReference>
<geneLocation type="plasmid" evidence="7">
    <name>Drgb3</name>
</geneLocation>
<dbReference type="GO" id="GO:0043709">
    <property type="term" value="P:cell adhesion involved in single-species biofilm formation"/>
    <property type="evidence" value="ECO:0007669"/>
    <property type="project" value="TreeGrafter"/>
</dbReference>
<evidence type="ECO:0000256" key="4">
    <source>
        <dbReference type="ARBA" id="ARBA00023263"/>
    </source>
</evidence>
<dbReference type="Pfam" id="PF00419">
    <property type="entry name" value="Fimbrial"/>
    <property type="match status" value="1"/>
</dbReference>
<name>A0A0N9NND0_PECCA</name>
<dbReference type="SUPFAM" id="SSF49401">
    <property type="entry name" value="Bacterial adhesins"/>
    <property type="match status" value="1"/>
</dbReference>
<sequence>MNRKVLTVFLCLSIPLFVFARTADNLAGWGRVNMQGSIIDTACAIALDSREQTIDMGVVPVADIVRDGQSRSKPFSIDLVDCVLDRQGKEDWKHFKMTFDGDKDGGLFGVHGGASGVGLQISDDLGNIVSPGEALPFVDVIPGSTQLNYSLKLVANNNALKPGDYFSSIRFKLDYF</sequence>
<evidence type="ECO:0000259" key="6">
    <source>
        <dbReference type="Pfam" id="PF00419"/>
    </source>
</evidence>
<evidence type="ECO:0000256" key="2">
    <source>
        <dbReference type="ARBA" id="ARBA00006671"/>
    </source>
</evidence>
<feature type="signal peptide" evidence="5">
    <location>
        <begin position="1"/>
        <end position="20"/>
    </location>
</feature>
<dbReference type="PANTHER" id="PTHR33420">
    <property type="entry name" value="FIMBRIAL SUBUNIT ELFA-RELATED"/>
    <property type="match status" value="1"/>
</dbReference>
<comment type="subcellular location">
    <subcellularLocation>
        <location evidence="1">Fimbrium</location>
    </subcellularLocation>
</comment>
<keyword evidence="4" id="KW-0281">Fimbrium</keyword>
<reference evidence="7" key="2">
    <citation type="submission" date="2015-07" db="EMBL/GenBank/DDBJ databases">
        <authorList>
            <person name="Welte C."/>
            <person name="de Graaf R."/>
            <person name="van den Bosch T.J.M."/>
            <person name="Op den Camp H."/>
            <person name="van Dam N."/>
            <person name="Jetten M."/>
        </authorList>
    </citation>
    <scope>NUCLEOTIDE SEQUENCE</scope>
    <source>
        <plasmid evidence="7">Drgb3</plasmid>
    </source>
</reference>
<dbReference type="Gene3D" id="2.60.40.1090">
    <property type="entry name" value="Fimbrial-type adhesion domain"/>
    <property type="match status" value="1"/>
</dbReference>
<dbReference type="RefSeq" id="WP_181375177.1">
    <property type="nucleotide sequence ID" value="NZ_KT351734.1"/>
</dbReference>
<comment type="similarity">
    <text evidence="2">Belongs to the fimbrial protein family.</text>
</comment>
<accession>A0A0N9NND0</accession>
<dbReference type="AlphaFoldDB" id="A0A0N9NND0"/>
<reference evidence="7" key="1">
    <citation type="journal article" date="2015" name="Environ. Microbiol.">
        <title>Plasmids from the gut microbiome of cabbage root fly larvae encode SaxA that catalyses the conversion of the plant toxin 2-phenylethyl isothiocyanate.</title>
        <authorList>
            <person name="Welte C.U."/>
            <person name="de Graaf R.M."/>
            <person name="van den Bosch T.J."/>
            <person name="Op den Camp H.J."/>
            <person name="van Dam N.M."/>
            <person name="Jetten M.S."/>
        </authorList>
    </citation>
    <scope>NUCLEOTIDE SEQUENCE</scope>
    <source>
        <plasmid evidence="7">Drgb3</plasmid>
    </source>
</reference>
<proteinExistence type="inferred from homology"/>
<evidence type="ECO:0000256" key="1">
    <source>
        <dbReference type="ARBA" id="ARBA00004561"/>
    </source>
</evidence>
<dbReference type="InterPro" id="IPR000259">
    <property type="entry name" value="Adhesion_dom_fimbrial"/>
</dbReference>
<evidence type="ECO:0000313" key="7">
    <source>
        <dbReference type="EMBL" id="ALG88717.1"/>
    </source>
</evidence>
<dbReference type="GO" id="GO:0009289">
    <property type="term" value="C:pilus"/>
    <property type="evidence" value="ECO:0007669"/>
    <property type="project" value="UniProtKB-SubCell"/>
</dbReference>